<keyword evidence="1" id="KW-0812">Transmembrane</keyword>
<sequence>MINQEPASFPSLGEAKQTKSLIISIIVIVLIVGGIFYYQKNKRVVAPAENENPNTSTLEENLIPTPEPEAEELLQKKVNEANAQELKAQASVKKAQWNNAMNNARTAFGRGEYDKALVFYNEALSYEKTDTVYSGLFVVFSAQNNIDQARVAIDAAIKLNPLFTQYWKDKLSLLNDKTNVSYQDLKNVYSEGLLKVDPKTKIDLVTYFAGVAERNGQKVDAISLWEYAKNLYPQNSIIYQGEIDRLQNM</sequence>
<evidence type="ECO:0000313" key="2">
    <source>
        <dbReference type="EMBL" id="OGI79345.1"/>
    </source>
</evidence>
<keyword evidence="1" id="KW-0472">Membrane</keyword>
<evidence type="ECO:0008006" key="4">
    <source>
        <dbReference type="Google" id="ProtNLM"/>
    </source>
</evidence>
<proteinExistence type="predicted"/>
<name>A0A1F6WCB9_9BACT</name>
<reference evidence="2 3" key="1">
    <citation type="journal article" date="2016" name="Nat. Commun.">
        <title>Thousands of microbial genomes shed light on interconnected biogeochemical processes in an aquifer system.</title>
        <authorList>
            <person name="Anantharaman K."/>
            <person name="Brown C.T."/>
            <person name="Hug L.A."/>
            <person name="Sharon I."/>
            <person name="Castelle C.J."/>
            <person name="Probst A.J."/>
            <person name="Thomas B.C."/>
            <person name="Singh A."/>
            <person name="Wilkins M.J."/>
            <person name="Karaoz U."/>
            <person name="Brodie E.L."/>
            <person name="Williams K.H."/>
            <person name="Hubbard S.S."/>
            <person name="Banfield J.F."/>
        </authorList>
    </citation>
    <scope>NUCLEOTIDE SEQUENCE [LARGE SCALE GENOMIC DNA]</scope>
</reference>
<dbReference type="EMBL" id="MFUJ01000015">
    <property type="protein sequence ID" value="OGI79345.1"/>
    <property type="molecule type" value="Genomic_DNA"/>
</dbReference>
<accession>A0A1F6WCB9</accession>
<evidence type="ECO:0000313" key="3">
    <source>
        <dbReference type="Proteomes" id="UP000177052"/>
    </source>
</evidence>
<dbReference type="SUPFAM" id="SSF48452">
    <property type="entry name" value="TPR-like"/>
    <property type="match status" value="1"/>
</dbReference>
<dbReference type="AlphaFoldDB" id="A0A1F6WCB9"/>
<evidence type="ECO:0000256" key="1">
    <source>
        <dbReference type="SAM" id="Phobius"/>
    </source>
</evidence>
<keyword evidence="1" id="KW-1133">Transmembrane helix</keyword>
<protein>
    <recommendedName>
        <fullName evidence="4">Tetratricopeptide repeat-like domain-containing protein</fullName>
    </recommendedName>
</protein>
<comment type="caution">
    <text evidence="2">The sequence shown here is derived from an EMBL/GenBank/DDBJ whole genome shotgun (WGS) entry which is preliminary data.</text>
</comment>
<dbReference type="Gene3D" id="1.25.40.10">
    <property type="entry name" value="Tetratricopeptide repeat domain"/>
    <property type="match status" value="1"/>
</dbReference>
<organism evidence="2 3">
    <name type="scientific">Candidatus Nomurabacteria bacterium RIFCSPHIGHO2_12_FULL_37_29</name>
    <dbReference type="NCBI Taxonomy" id="1801759"/>
    <lineage>
        <taxon>Bacteria</taxon>
        <taxon>Candidatus Nomuraibacteriota</taxon>
    </lineage>
</organism>
<dbReference type="InterPro" id="IPR011990">
    <property type="entry name" value="TPR-like_helical_dom_sf"/>
</dbReference>
<gene>
    <name evidence="2" type="ORF">A3F19_00750</name>
</gene>
<feature type="transmembrane region" description="Helical" evidence="1">
    <location>
        <begin position="20"/>
        <end position="38"/>
    </location>
</feature>
<dbReference type="Proteomes" id="UP000177052">
    <property type="component" value="Unassembled WGS sequence"/>
</dbReference>